<accession>A0A397JH96</accession>
<organism evidence="1 2">
    <name type="scientific">Diversispora epigaea</name>
    <dbReference type="NCBI Taxonomy" id="1348612"/>
    <lineage>
        <taxon>Eukaryota</taxon>
        <taxon>Fungi</taxon>
        <taxon>Fungi incertae sedis</taxon>
        <taxon>Mucoromycota</taxon>
        <taxon>Glomeromycotina</taxon>
        <taxon>Glomeromycetes</taxon>
        <taxon>Diversisporales</taxon>
        <taxon>Diversisporaceae</taxon>
        <taxon>Diversispora</taxon>
    </lineage>
</organism>
<protein>
    <submittedName>
        <fullName evidence="1">Uncharacterized protein</fullName>
    </submittedName>
</protein>
<reference evidence="1 2" key="1">
    <citation type="submission" date="2018-08" db="EMBL/GenBank/DDBJ databases">
        <title>Genome and evolution of the arbuscular mycorrhizal fungus Diversispora epigaea (formerly Glomus versiforme) and its bacterial endosymbionts.</title>
        <authorList>
            <person name="Sun X."/>
            <person name="Fei Z."/>
            <person name="Harrison M."/>
        </authorList>
    </citation>
    <scope>NUCLEOTIDE SEQUENCE [LARGE SCALE GENOMIC DNA]</scope>
    <source>
        <strain evidence="1 2">IT104</strain>
    </source>
</reference>
<sequence length="99" mass="11745">MSLLHNASLPRLIEDFWLEEYTLYYELFFSKTLCLPFQTREIAGEAYPEVIKVGGAWARRFLLEVENLGTDIIEKVKNELKDMQYLKAFWTSIIHQQNQ</sequence>
<name>A0A397JH96_9GLOM</name>
<proteinExistence type="predicted"/>
<keyword evidence="2" id="KW-1185">Reference proteome</keyword>
<comment type="caution">
    <text evidence="1">The sequence shown here is derived from an EMBL/GenBank/DDBJ whole genome shotgun (WGS) entry which is preliminary data.</text>
</comment>
<evidence type="ECO:0000313" key="2">
    <source>
        <dbReference type="Proteomes" id="UP000266861"/>
    </source>
</evidence>
<dbReference type="AlphaFoldDB" id="A0A397JH96"/>
<dbReference type="Proteomes" id="UP000266861">
    <property type="component" value="Unassembled WGS sequence"/>
</dbReference>
<gene>
    <name evidence="1" type="ORF">Glove_48g49</name>
</gene>
<dbReference type="EMBL" id="PQFF01000045">
    <property type="protein sequence ID" value="RHZ86572.1"/>
    <property type="molecule type" value="Genomic_DNA"/>
</dbReference>
<evidence type="ECO:0000313" key="1">
    <source>
        <dbReference type="EMBL" id="RHZ86572.1"/>
    </source>
</evidence>